<protein>
    <recommendedName>
        <fullName evidence="4">Arrestin-like N-terminal domain-containing protein</fullName>
    </recommendedName>
</protein>
<feature type="region of interest" description="Disordered" evidence="1">
    <location>
        <begin position="187"/>
        <end position="208"/>
    </location>
</feature>
<name>A0A4Q2DKJ2_9AGAR</name>
<reference evidence="2 3" key="1">
    <citation type="submission" date="2019-01" db="EMBL/GenBank/DDBJ databases">
        <title>Draft genome sequence of Psathyrella aberdarensis IHI B618.</title>
        <authorList>
            <person name="Buettner E."/>
            <person name="Kellner H."/>
        </authorList>
    </citation>
    <scope>NUCLEOTIDE SEQUENCE [LARGE SCALE GENOMIC DNA]</scope>
    <source>
        <strain evidence="2 3">IHI B618</strain>
    </source>
</reference>
<dbReference type="OrthoDB" id="3262423at2759"/>
<keyword evidence="3" id="KW-1185">Reference proteome</keyword>
<dbReference type="Gene3D" id="2.60.40.640">
    <property type="match status" value="1"/>
</dbReference>
<evidence type="ECO:0000313" key="3">
    <source>
        <dbReference type="Proteomes" id="UP000290288"/>
    </source>
</evidence>
<evidence type="ECO:0008006" key="4">
    <source>
        <dbReference type="Google" id="ProtNLM"/>
    </source>
</evidence>
<organism evidence="2 3">
    <name type="scientific">Candolleomyces aberdarensis</name>
    <dbReference type="NCBI Taxonomy" id="2316362"/>
    <lineage>
        <taxon>Eukaryota</taxon>
        <taxon>Fungi</taxon>
        <taxon>Dikarya</taxon>
        <taxon>Basidiomycota</taxon>
        <taxon>Agaricomycotina</taxon>
        <taxon>Agaricomycetes</taxon>
        <taxon>Agaricomycetidae</taxon>
        <taxon>Agaricales</taxon>
        <taxon>Agaricineae</taxon>
        <taxon>Psathyrellaceae</taxon>
        <taxon>Candolleomyces</taxon>
    </lineage>
</organism>
<sequence>MLVAPLSSADTHAIAPPQAPLRISTAAYPRRREPVSPTFANGGSPTRSRDRRPHGTGLPPQYSTLSVAALPAYPNTAELDIGSAVDRRASYARRSFEFTTTPSPTGGTGTAPWVTFQLMSNAPKAAQRPRYVGGEKVEGTVVLDCSEKRPQMVQSVAVILRGRVVTSSLAEGSHVILEHVHSVWKNDSSTSGVVPESPTAASSPPQLAGGKLSGRVELPFEFDFPTEFSVGGKDSNSKSTGAQQHSTPQTLMERGVSATVVYEVVLKVVAGGFFRNTQKSVSVHSFIPDLADELSRFEG</sequence>
<gene>
    <name evidence="2" type="ORF">EST38_g6483</name>
</gene>
<feature type="compositionally biased region" description="Polar residues" evidence="1">
    <location>
        <begin position="237"/>
        <end position="249"/>
    </location>
</feature>
<proteinExistence type="predicted"/>
<accession>A0A4Q2DKJ2</accession>
<feature type="region of interest" description="Disordered" evidence="1">
    <location>
        <begin position="1"/>
        <end position="62"/>
    </location>
</feature>
<comment type="caution">
    <text evidence="2">The sequence shown here is derived from an EMBL/GenBank/DDBJ whole genome shotgun (WGS) entry which is preliminary data.</text>
</comment>
<dbReference type="AlphaFoldDB" id="A0A4Q2DKJ2"/>
<evidence type="ECO:0000256" key="1">
    <source>
        <dbReference type="SAM" id="MobiDB-lite"/>
    </source>
</evidence>
<dbReference type="InterPro" id="IPR014752">
    <property type="entry name" value="Arrestin-like_C"/>
</dbReference>
<feature type="region of interest" description="Disordered" evidence="1">
    <location>
        <begin position="229"/>
        <end position="249"/>
    </location>
</feature>
<dbReference type="Proteomes" id="UP000290288">
    <property type="component" value="Unassembled WGS sequence"/>
</dbReference>
<evidence type="ECO:0000313" key="2">
    <source>
        <dbReference type="EMBL" id="RXW19384.1"/>
    </source>
</evidence>
<dbReference type="EMBL" id="SDEE01000205">
    <property type="protein sequence ID" value="RXW19384.1"/>
    <property type="molecule type" value="Genomic_DNA"/>
</dbReference>